<dbReference type="InterPro" id="IPR014720">
    <property type="entry name" value="dsRBD_dom"/>
</dbReference>
<evidence type="ECO:0000256" key="8">
    <source>
        <dbReference type="RuleBase" id="RU000304"/>
    </source>
</evidence>
<dbReference type="PANTHER" id="PTHR11042:SF166">
    <property type="entry name" value="EUKARYOTIC TRANSLATION INITIATION FACTOR 2-ALPHA KINASE 3"/>
    <property type="match status" value="1"/>
</dbReference>
<dbReference type="GO" id="GO:0003723">
    <property type="term" value="F:RNA binding"/>
    <property type="evidence" value="ECO:0007669"/>
    <property type="project" value="UniProtKB-UniRule"/>
</dbReference>
<evidence type="ECO:0008006" key="13">
    <source>
        <dbReference type="Google" id="ProtNLM"/>
    </source>
</evidence>
<evidence type="ECO:0000256" key="2">
    <source>
        <dbReference type="ARBA" id="ARBA00022741"/>
    </source>
</evidence>
<keyword evidence="3" id="KW-0418">Kinase</keyword>
<dbReference type="GO" id="GO:0005737">
    <property type="term" value="C:cytoplasm"/>
    <property type="evidence" value="ECO:0007669"/>
    <property type="project" value="TreeGrafter"/>
</dbReference>
<keyword evidence="6" id="KW-0694">RNA-binding</keyword>
<dbReference type="GeneTree" id="ENSGT00940000163863"/>
<keyword evidence="2 7" id="KW-0547">Nucleotide-binding</keyword>
<reference evidence="11" key="2">
    <citation type="submission" date="2025-09" db="UniProtKB">
        <authorList>
            <consortium name="Ensembl"/>
        </authorList>
    </citation>
    <scope>IDENTIFICATION</scope>
</reference>
<feature type="domain" description="DRBM" evidence="10">
    <location>
        <begin position="123"/>
        <end position="153"/>
    </location>
</feature>
<dbReference type="SMART" id="SM00358">
    <property type="entry name" value="DSRM"/>
    <property type="match status" value="2"/>
</dbReference>
<evidence type="ECO:0000256" key="6">
    <source>
        <dbReference type="PROSITE-ProRule" id="PRU00266"/>
    </source>
</evidence>
<evidence type="ECO:0000313" key="12">
    <source>
        <dbReference type="Proteomes" id="UP000261560"/>
    </source>
</evidence>
<dbReference type="InterPro" id="IPR017441">
    <property type="entry name" value="Protein_kinase_ATP_BS"/>
</dbReference>
<dbReference type="Proteomes" id="UP000261560">
    <property type="component" value="Unplaced"/>
</dbReference>
<dbReference type="GO" id="GO:0005524">
    <property type="term" value="F:ATP binding"/>
    <property type="evidence" value="ECO:0007669"/>
    <property type="project" value="UniProtKB-UniRule"/>
</dbReference>
<dbReference type="Gene3D" id="3.30.200.20">
    <property type="entry name" value="Phosphorylase Kinase, domain 1"/>
    <property type="match status" value="1"/>
</dbReference>
<dbReference type="InterPro" id="IPR050339">
    <property type="entry name" value="CC_SR_Kinase"/>
</dbReference>
<evidence type="ECO:0000256" key="4">
    <source>
        <dbReference type="ARBA" id="ARBA00022840"/>
    </source>
</evidence>
<sequence>MNYVGKLKEYADQERVTVNYEDIGSDGPDHIRSFTIRAVVNGDAYPEGVGSNKREAKKNAAKNAWMSLMKQSVDSSKTENEKKSTHYVSWLYLFAQKSKLVVKAVESLNVGAVFSSQMCYFVVGDKEYPHASGKTKKEAKEEAARLVYVEMFGSESMDVSGGGQLACYCVNTFTEYDLKEALGRGHFGFVYKAKHKLEGKDCALKIVRYKEEARREVKVLSDLNHCNIVRYYTCWIEDSAPQWDGSTESSSSAQYVSILDDLPVLYLYIHMQLCDTKTLRAWIDEKNKQDPKKSLRDPKRREESLTIALQLVNGVEYIHSMTLIHRDLKPANILFDLNGGVKIGDFGLVTAEIEDDAENQKDRSEYKGTPSYMAPEQKSRTPYTYKVDIFALGLIYFELLWNLPTFHERKEVSFHNFKLSEMYSSQMVKSMLCVQPKDRPEASKLKADLEKWKRDLEQLKTMERDSRTL</sequence>
<dbReference type="PROSITE" id="PS00107">
    <property type="entry name" value="PROTEIN_KINASE_ATP"/>
    <property type="match status" value="1"/>
</dbReference>
<comment type="similarity">
    <text evidence="5">Belongs to the protein kinase superfamily. Ser/Thr protein kinase family. GCN2 subfamily.</text>
</comment>
<dbReference type="InterPro" id="IPR011009">
    <property type="entry name" value="Kinase-like_dom_sf"/>
</dbReference>
<feature type="domain" description="DRBM" evidence="10">
    <location>
        <begin position="2"/>
        <end position="70"/>
    </location>
</feature>
<dbReference type="InterPro" id="IPR000719">
    <property type="entry name" value="Prot_kinase_dom"/>
</dbReference>
<dbReference type="PROSITE" id="PS50137">
    <property type="entry name" value="DS_RBD"/>
    <property type="match status" value="2"/>
</dbReference>
<dbReference type="PROSITE" id="PS00108">
    <property type="entry name" value="PROTEIN_KINASE_ST"/>
    <property type="match status" value="1"/>
</dbReference>
<dbReference type="InterPro" id="IPR008271">
    <property type="entry name" value="Ser/Thr_kinase_AS"/>
</dbReference>
<keyword evidence="4 7" id="KW-0067">ATP-binding</keyword>
<dbReference type="PROSITE" id="PS50011">
    <property type="entry name" value="PROTEIN_KINASE_DOM"/>
    <property type="match status" value="1"/>
</dbReference>
<evidence type="ECO:0000256" key="5">
    <source>
        <dbReference type="ARBA" id="ARBA00037982"/>
    </source>
</evidence>
<reference evidence="11" key="1">
    <citation type="submission" date="2025-08" db="UniProtKB">
        <authorList>
            <consortium name="Ensembl"/>
        </authorList>
    </citation>
    <scope>IDENTIFICATION</scope>
</reference>
<dbReference type="GO" id="GO:0005634">
    <property type="term" value="C:nucleus"/>
    <property type="evidence" value="ECO:0007669"/>
    <property type="project" value="TreeGrafter"/>
</dbReference>
<feature type="domain" description="Protein kinase" evidence="9">
    <location>
        <begin position="176"/>
        <end position="453"/>
    </location>
</feature>
<proteinExistence type="inferred from homology"/>
<evidence type="ECO:0000256" key="1">
    <source>
        <dbReference type="ARBA" id="ARBA00022679"/>
    </source>
</evidence>
<evidence type="ECO:0000259" key="10">
    <source>
        <dbReference type="PROSITE" id="PS50137"/>
    </source>
</evidence>
<dbReference type="SUPFAM" id="SSF54768">
    <property type="entry name" value="dsRNA-binding domain-like"/>
    <property type="match status" value="2"/>
</dbReference>
<dbReference type="SUPFAM" id="SSF56112">
    <property type="entry name" value="Protein kinase-like (PK-like)"/>
    <property type="match status" value="1"/>
</dbReference>
<name>A0A3B3DWN1_ORYME</name>
<evidence type="ECO:0000256" key="3">
    <source>
        <dbReference type="ARBA" id="ARBA00022777"/>
    </source>
</evidence>
<dbReference type="Ensembl" id="ENSOMET00000035144.1">
    <property type="protein sequence ID" value="ENSOMEP00000033735.1"/>
    <property type="gene ID" value="ENSOMEG00000019925.1"/>
</dbReference>
<evidence type="ECO:0000256" key="7">
    <source>
        <dbReference type="PROSITE-ProRule" id="PRU10141"/>
    </source>
</evidence>
<keyword evidence="8" id="KW-0723">Serine/threonine-protein kinase</keyword>
<dbReference type="AlphaFoldDB" id="A0A3B3DWN1"/>
<organism evidence="11 12">
    <name type="scientific">Oryzias melastigma</name>
    <name type="common">Marine medaka</name>
    <dbReference type="NCBI Taxonomy" id="30732"/>
    <lineage>
        <taxon>Eukaryota</taxon>
        <taxon>Metazoa</taxon>
        <taxon>Chordata</taxon>
        <taxon>Craniata</taxon>
        <taxon>Vertebrata</taxon>
        <taxon>Euteleostomi</taxon>
        <taxon>Actinopterygii</taxon>
        <taxon>Neopterygii</taxon>
        <taxon>Teleostei</taxon>
        <taxon>Neoteleostei</taxon>
        <taxon>Acanthomorphata</taxon>
        <taxon>Ovalentaria</taxon>
        <taxon>Atherinomorphae</taxon>
        <taxon>Beloniformes</taxon>
        <taxon>Adrianichthyidae</taxon>
        <taxon>Oryziinae</taxon>
        <taxon>Oryzias</taxon>
    </lineage>
</organism>
<dbReference type="GO" id="GO:0004694">
    <property type="term" value="F:eukaryotic translation initiation factor 2alpha kinase activity"/>
    <property type="evidence" value="ECO:0007669"/>
    <property type="project" value="TreeGrafter"/>
</dbReference>
<dbReference type="Pfam" id="PF00069">
    <property type="entry name" value="Pkinase"/>
    <property type="match status" value="1"/>
</dbReference>
<dbReference type="OMA" id="PNQEKGV"/>
<dbReference type="Gene3D" id="1.10.510.10">
    <property type="entry name" value="Transferase(Phosphotransferase) domain 1"/>
    <property type="match status" value="1"/>
</dbReference>
<dbReference type="Pfam" id="PF00035">
    <property type="entry name" value="dsrm"/>
    <property type="match status" value="1"/>
</dbReference>
<evidence type="ECO:0000259" key="9">
    <source>
        <dbReference type="PROSITE" id="PS50011"/>
    </source>
</evidence>
<feature type="binding site" evidence="7">
    <location>
        <position position="205"/>
    </location>
    <ligand>
        <name>ATP</name>
        <dbReference type="ChEBI" id="CHEBI:30616"/>
    </ligand>
</feature>
<dbReference type="Gene3D" id="3.30.160.20">
    <property type="match status" value="2"/>
</dbReference>
<keyword evidence="1" id="KW-0808">Transferase</keyword>
<protein>
    <recommendedName>
        <fullName evidence="13">Eukaryotic translation initiation factor 2-alpha kinase 2</fullName>
    </recommendedName>
</protein>
<dbReference type="SMART" id="SM00220">
    <property type="entry name" value="S_TKc"/>
    <property type="match status" value="1"/>
</dbReference>
<dbReference type="PANTHER" id="PTHR11042">
    <property type="entry name" value="EUKARYOTIC TRANSLATION INITIATION FACTOR 2-ALPHA KINASE EIF2-ALPHA KINASE -RELATED"/>
    <property type="match status" value="1"/>
</dbReference>
<evidence type="ECO:0000313" key="11">
    <source>
        <dbReference type="Ensembl" id="ENSOMEP00000033735.1"/>
    </source>
</evidence>
<accession>A0A3B3DWN1</accession>
<keyword evidence="12" id="KW-1185">Reference proteome</keyword>